<organism evidence="1 2">
    <name type="scientific">Mycoplasma parvum str. Indiana</name>
    <dbReference type="NCBI Taxonomy" id="1403316"/>
    <lineage>
        <taxon>Bacteria</taxon>
        <taxon>Bacillati</taxon>
        <taxon>Mycoplasmatota</taxon>
        <taxon>Mollicutes</taxon>
        <taxon>Mycoplasmataceae</taxon>
        <taxon>Mycoplasma</taxon>
    </lineage>
</organism>
<name>U5NBM7_9MOLU</name>
<proteinExistence type="predicted"/>
<evidence type="ECO:0000313" key="2">
    <source>
        <dbReference type="Proteomes" id="UP000017119"/>
    </source>
</evidence>
<dbReference type="Proteomes" id="UP000017119">
    <property type="component" value="Chromosome"/>
</dbReference>
<dbReference type="HOGENOM" id="CLU_833724_0_0_14"/>
<dbReference type="EMBL" id="CP006771">
    <property type="protein sequence ID" value="AGX88956.1"/>
    <property type="molecule type" value="Genomic_DNA"/>
</dbReference>
<reference evidence="1 2" key="1">
    <citation type="journal article" date="2013" name="Genome Announc.">
        <title>Genome Sequence of Mycoplasma parvum (Formerly Eperythrozoon parvum), a Diminutive Hemoplasma of the Pig.</title>
        <authorList>
            <person name="do Nascimento N.C."/>
            <person name="Dos Santos A.P."/>
            <person name="Chu Y."/>
            <person name="Guimaraes A.M."/>
            <person name="Pagliaro A."/>
            <person name="Messick J.B."/>
        </authorList>
    </citation>
    <scope>NUCLEOTIDE SEQUENCE [LARGE SCALE GENOMIC DNA]</scope>
    <source>
        <strain evidence="1 2">Indiana</strain>
    </source>
</reference>
<accession>U5NBM7</accession>
<dbReference type="PATRIC" id="fig|1403316.3.peg.166"/>
<dbReference type="STRING" id="1403316.PRV_00955"/>
<keyword evidence="2" id="KW-1185">Reference proteome</keyword>
<protein>
    <submittedName>
        <fullName evidence="1">Uncharacterized protein</fullName>
    </submittedName>
</protein>
<gene>
    <name evidence="1" type="ORF">PRV_00955</name>
</gene>
<evidence type="ECO:0000313" key="1">
    <source>
        <dbReference type="EMBL" id="AGX88956.1"/>
    </source>
</evidence>
<dbReference type="AlphaFoldDB" id="U5NBM7"/>
<dbReference type="KEGG" id="mpv:PRV_00955"/>
<dbReference type="RefSeq" id="WP_022769250.1">
    <property type="nucleotide sequence ID" value="NC_022575.1"/>
</dbReference>
<sequence length="309" mass="36319">MTFSPNEKHPLGSFDIKKGKGEKNIKNKIKVISLCLNGDMIPEWIKNNGNIDQGANRQKQQNIKKGDQILQEVLKRFLNLIIGCQNQEEMQRESWFDRIVEKNDSGGVLHIKVKNNKYLDRLKSMKEQINYQRECTGKSLVEVFCKLEGNFKNLWQDDVKKVIEEKIWKVLKEFMIGWVNLKEVKWGKKWGFINTVEWEIRSGKNKKKIQIEYGGGYTEFEIGEWWFKTGLIEKGKEEILEQLEKDKGSKKDDWVNKIKFMVGRNKANIEDFFKNWLWSELEKEFSEEFKTDCGIWSGGISCPEGGLVY</sequence>